<comment type="caution">
    <text evidence="2">The sequence shown here is derived from an EMBL/GenBank/DDBJ whole genome shotgun (WGS) entry which is preliminary data.</text>
</comment>
<name>A0A2S7KXZ5_9FLAO</name>
<dbReference type="OrthoDB" id="9779344at2"/>
<reference evidence="2 3" key="1">
    <citation type="submission" date="2016-11" db="EMBL/GenBank/DDBJ databases">
        <title>Trade-off between light-utilization and light-protection in marine flavobacteria.</title>
        <authorList>
            <person name="Kumagai Y."/>
        </authorList>
    </citation>
    <scope>NUCLEOTIDE SEQUENCE [LARGE SCALE GENOMIC DNA]</scope>
    <source>
        <strain evidence="2 3">ATCC 700397</strain>
    </source>
</reference>
<dbReference type="EMBL" id="MQUA01000013">
    <property type="protein sequence ID" value="PQB07338.1"/>
    <property type="molecule type" value="Genomic_DNA"/>
</dbReference>
<accession>A0A2S7KXZ5</accession>
<dbReference type="Pfam" id="PF04468">
    <property type="entry name" value="PSP1"/>
    <property type="match status" value="1"/>
</dbReference>
<dbReference type="RefSeq" id="WP_104809552.1">
    <property type="nucleotide sequence ID" value="NZ_MQUA01000013.1"/>
</dbReference>
<proteinExistence type="predicted"/>
<protein>
    <recommendedName>
        <fullName evidence="1">PSP1 C-terminal domain-containing protein</fullName>
    </recommendedName>
</protein>
<dbReference type="PANTHER" id="PTHR43830:SF3">
    <property type="entry name" value="PROTEIN PSP1"/>
    <property type="match status" value="1"/>
</dbReference>
<dbReference type="InterPro" id="IPR007557">
    <property type="entry name" value="PSP1_C"/>
</dbReference>
<dbReference type="Proteomes" id="UP000239522">
    <property type="component" value="Unassembled WGS sequence"/>
</dbReference>
<dbReference type="InterPro" id="IPR047767">
    <property type="entry name" value="PSP1-like"/>
</dbReference>
<sequence>MDDYSTEGSSVLKGFKSNGSSFMYGSSQSDVYDWMSDIVMPPDYKVSKIIEIKFKGSRKEFYLNHQNIYFKNGELAVVEGTLGGYDVGHVSLTGELVNMQLRKKNVRTKEVVKKIYRRATPGDITKWKLGKEMELDTLYKARVLTNALGLSMKLTDVDYQGDTSKATFYYTAKGRVDYRELIKDLSKAFHIRIEMRQIGIREEASRIGDIGPCGSYICCHTWSTNFKTDSPFETRYQNISKSEGRKFQCYINDETLNKDGSILDELKDKTRKNSKSLVAKPLFYTNVVGQDSITRFDNKEKKGKKNNKKKITINLNNKSNTLKK</sequence>
<dbReference type="NCBIfam" id="NF041131">
    <property type="entry name" value="RicT_YaaT_fam"/>
    <property type="match status" value="1"/>
</dbReference>
<evidence type="ECO:0000313" key="3">
    <source>
        <dbReference type="Proteomes" id="UP000239522"/>
    </source>
</evidence>
<feature type="domain" description="PSP1 C-terminal" evidence="1">
    <location>
        <begin position="113"/>
        <end position="198"/>
    </location>
</feature>
<dbReference type="PROSITE" id="PS51411">
    <property type="entry name" value="PSP1_C"/>
    <property type="match status" value="1"/>
</dbReference>
<keyword evidence="3" id="KW-1185">Reference proteome</keyword>
<organism evidence="2 3">
    <name type="scientific">Polaribacter filamentus</name>
    <dbReference type="NCBI Taxonomy" id="53483"/>
    <lineage>
        <taxon>Bacteria</taxon>
        <taxon>Pseudomonadati</taxon>
        <taxon>Bacteroidota</taxon>
        <taxon>Flavobacteriia</taxon>
        <taxon>Flavobacteriales</taxon>
        <taxon>Flavobacteriaceae</taxon>
    </lineage>
</organism>
<gene>
    <name evidence="2" type="ORF">BST83_09330</name>
</gene>
<dbReference type="GO" id="GO:0005737">
    <property type="term" value="C:cytoplasm"/>
    <property type="evidence" value="ECO:0007669"/>
    <property type="project" value="TreeGrafter"/>
</dbReference>
<evidence type="ECO:0000259" key="1">
    <source>
        <dbReference type="PROSITE" id="PS51411"/>
    </source>
</evidence>
<dbReference type="PANTHER" id="PTHR43830">
    <property type="entry name" value="PROTEIN PSP1"/>
    <property type="match status" value="1"/>
</dbReference>
<dbReference type="AlphaFoldDB" id="A0A2S7KXZ5"/>
<evidence type="ECO:0000313" key="2">
    <source>
        <dbReference type="EMBL" id="PQB07338.1"/>
    </source>
</evidence>